<dbReference type="EMBL" id="JAYKXP010000036">
    <property type="protein sequence ID" value="KAK7040708.1"/>
    <property type="molecule type" value="Genomic_DNA"/>
</dbReference>
<protein>
    <recommendedName>
        <fullName evidence="2">deoxyribose-phosphate aldolase</fullName>
        <ecNumber evidence="2">4.1.2.4</ecNumber>
    </recommendedName>
    <alternativeName>
        <fullName evidence="6">2-deoxy-D-ribose 5-phosphate aldolase</fullName>
    </alternativeName>
</protein>
<organism evidence="9 10">
    <name type="scientific">Paramarasmius palmivorus</name>
    <dbReference type="NCBI Taxonomy" id="297713"/>
    <lineage>
        <taxon>Eukaryota</taxon>
        <taxon>Fungi</taxon>
        <taxon>Dikarya</taxon>
        <taxon>Basidiomycota</taxon>
        <taxon>Agaricomycotina</taxon>
        <taxon>Agaricomycetes</taxon>
        <taxon>Agaricomycetidae</taxon>
        <taxon>Agaricales</taxon>
        <taxon>Marasmiineae</taxon>
        <taxon>Marasmiaceae</taxon>
        <taxon>Paramarasmius</taxon>
    </lineage>
</organism>
<dbReference type="Pfam" id="PF01791">
    <property type="entry name" value="DeoC"/>
    <property type="match status" value="1"/>
</dbReference>
<dbReference type="GO" id="GO:0016052">
    <property type="term" value="P:carbohydrate catabolic process"/>
    <property type="evidence" value="ECO:0007669"/>
    <property type="project" value="TreeGrafter"/>
</dbReference>
<evidence type="ECO:0000256" key="1">
    <source>
        <dbReference type="ARBA" id="ARBA00010936"/>
    </source>
</evidence>
<proteinExistence type="inferred from homology"/>
<feature type="active site" description="Schiff-base intermediate with acetaldehyde" evidence="8">
    <location>
        <position position="190"/>
    </location>
</feature>
<evidence type="ECO:0000313" key="10">
    <source>
        <dbReference type="Proteomes" id="UP001383192"/>
    </source>
</evidence>
<dbReference type="SMART" id="SM01133">
    <property type="entry name" value="DeoC"/>
    <property type="match status" value="1"/>
</dbReference>
<dbReference type="PANTHER" id="PTHR10889">
    <property type="entry name" value="DEOXYRIBOSE-PHOSPHATE ALDOLASE"/>
    <property type="match status" value="1"/>
</dbReference>
<dbReference type="HAMAP" id="MF_00114">
    <property type="entry name" value="DeoC_type1"/>
    <property type="match status" value="1"/>
</dbReference>
<accession>A0AAW0CNE2</accession>
<dbReference type="InterPro" id="IPR028581">
    <property type="entry name" value="DeoC_typeI"/>
</dbReference>
<dbReference type="SUPFAM" id="SSF51569">
    <property type="entry name" value="Aldolase"/>
    <property type="match status" value="1"/>
</dbReference>
<evidence type="ECO:0000256" key="4">
    <source>
        <dbReference type="ARBA" id="ARBA00023239"/>
    </source>
</evidence>
<evidence type="ECO:0000256" key="7">
    <source>
        <dbReference type="ARBA" id="ARBA00048791"/>
    </source>
</evidence>
<comment type="catalytic activity">
    <reaction evidence="7">
        <text>2-deoxy-D-ribose 5-phosphate = D-glyceraldehyde 3-phosphate + acetaldehyde</text>
        <dbReference type="Rhea" id="RHEA:12821"/>
        <dbReference type="ChEBI" id="CHEBI:15343"/>
        <dbReference type="ChEBI" id="CHEBI:59776"/>
        <dbReference type="ChEBI" id="CHEBI:62877"/>
        <dbReference type="EC" id="4.1.2.4"/>
    </reaction>
</comment>
<dbReference type="GO" id="GO:0004139">
    <property type="term" value="F:deoxyribose-phosphate aldolase activity"/>
    <property type="evidence" value="ECO:0007669"/>
    <property type="project" value="UniProtKB-EC"/>
</dbReference>
<comment type="similarity">
    <text evidence="1">Belongs to the DeoC/FbaB aldolase family. DeoC type 1 subfamily.</text>
</comment>
<dbReference type="Proteomes" id="UP001383192">
    <property type="component" value="Unassembled WGS sequence"/>
</dbReference>
<name>A0AAW0CNE2_9AGAR</name>
<keyword evidence="5 8" id="KW-0704">Schiff base</keyword>
<dbReference type="Gene3D" id="3.20.20.70">
    <property type="entry name" value="Aldolase class I"/>
    <property type="match status" value="1"/>
</dbReference>
<reference evidence="9 10" key="1">
    <citation type="submission" date="2024-01" db="EMBL/GenBank/DDBJ databases">
        <title>A draft genome for a cacao thread blight-causing isolate of Paramarasmius palmivorus.</title>
        <authorList>
            <person name="Baruah I.K."/>
            <person name="Bukari Y."/>
            <person name="Amoako-Attah I."/>
            <person name="Meinhardt L.W."/>
            <person name="Bailey B.A."/>
            <person name="Cohen S.P."/>
        </authorList>
    </citation>
    <scope>NUCLEOTIDE SEQUENCE [LARGE SCALE GENOMIC DNA]</scope>
    <source>
        <strain evidence="9 10">GH-12</strain>
    </source>
</reference>
<dbReference type="FunFam" id="3.20.20.70:FF:000044">
    <property type="entry name" value="Deoxyribose-phosphate aldolase"/>
    <property type="match status" value="1"/>
</dbReference>
<dbReference type="InterPro" id="IPR013785">
    <property type="entry name" value="Aldolase_TIM"/>
</dbReference>
<evidence type="ECO:0000256" key="8">
    <source>
        <dbReference type="PIRSR" id="PIRSR001357-50"/>
    </source>
</evidence>
<evidence type="ECO:0000256" key="2">
    <source>
        <dbReference type="ARBA" id="ARBA00012515"/>
    </source>
</evidence>
<sequence>MSLSNEEWALSIGKKASEVLGDTSECDSAFTKIVVPGDHFATAIDHTLLKPEATPAQIDQLCDEAIKYKFKARSCCVNGANVKQVAERLQGSSSIPCAVIGFPLGACTTAVKGFETRDAITSGAQEIDMVIPIGALKAKDYKTVFIDISFVVQAASPVPVKVILETIFLTDEEKIAASFIAAEAGAAFVKTSTGFLGGGATVEDVKLMWRTVRYKGGSVKVKASGGVRTFEKCLAMFKAGAERIGTSSGASIMAETPAAAGEY</sequence>
<evidence type="ECO:0000256" key="3">
    <source>
        <dbReference type="ARBA" id="ARBA00022490"/>
    </source>
</evidence>
<dbReference type="NCBIfam" id="TIGR00126">
    <property type="entry name" value="deoC"/>
    <property type="match status" value="1"/>
</dbReference>
<gene>
    <name evidence="9" type="ORF">VNI00_009614</name>
</gene>
<comment type="caution">
    <text evidence="9">The sequence shown here is derived from an EMBL/GenBank/DDBJ whole genome shotgun (WGS) entry which is preliminary data.</text>
</comment>
<dbReference type="CDD" id="cd00959">
    <property type="entry name" value="DeoC"/>
    <property type="match status" value="1"/>
</dbReference>
<evidence type="ECO:0000313" key="9">
    <source>
        <dbReference type="EMBL" id="KAK7040708.1"/>
    </source>
</evidence>
<dbReference type="PIRSF" id="PIRSF001357">
    <property type="entry name" value="DeoC"/>
    <property type="match status" value="1"/>
</dbReference>
<dbReference type="GO" id="GO:0005737">
    <property type="term" value="C:cytoplasm"/>
    <property type="evidence" value="ECO:0007669"/>
    <property type="project" value="InterPro"/>
</dbReference>
<dbReference type="PANTHER" id="PTHR10889:SF1">
    <property type="entry name" value="DEOXYRIBOSE-PHOSPHATE ALDOLASE"/>
    <property type="match status" value="1"/>
</dbReference>
<keyword evidence="3" id="KW-0963">Cytoplasm</keyword>
<dbReference type="InterPro" id="IPR002915">
    <property type="entry name" value="DeoC/FbaB/LacD_aldolase"/>
</dbReference>
<dbReference type="AlphaFoldDB" id="A0AAW0CNE2"/>
<keyword evidence="4" id="KW-0456">Lyase</keyword>
<keyword evidence="10" id="KW-1185">Reference proteome</keyword>
<evidence type="ECO:0000256" key="5">
    <source>
        <dbReference type="ARBA" id="ARBA00023270"/>
    </source>
</evidence>
<feature type="active site" description="Proton donor/acceptor" evidence="8">
    <location>
        <position position="222"/>
    </location>
</feature>
<dbReference type="GO" id="GO:0009264">
    <property type="term" value="P:deoxyribonucleotide catabolic process"/>
    <property type="evidence" value="ECO:0007669"/>
    <property type="project" value="InterPro"/>
</dbReference>
<dbReference type="InterPro" id="IPR011343">
    <property type="entry name" value="DeoC"/>
</dbReference>
<evidence type="ECO:0000256" key="6">
    <source>
        <dbReference type="ARBA" id="ARBA00032755"/>
    </source>
</evidence>
<dbReference type="EC" id="4.1.2.4" evidence="2"/>